<dbReference type="STRING" id="641147.HMPREF9021_00488"/>
<dbReference type="OrthoDB" id="8613764at2"/>
<sequence length="124" mass="13719">MYFLSILCTLVVVVIHFYIFYLEVPAYGTDKFCQVFHTLPENDAALKPVFNNLGVYNLALAMILWLGIWVRAVSDGVGRGMLMSGLLVVAIAGVYLWKTAPDKRRAAYIQGVPACLALVCVLFS</sequence>
<reference evidence="2 3" key="2">
    <citation type="submission" date="2011-10" db="EMBL/GenBank/DDBJ databases">
        <title>The Genome Sequence of Simonsiella muelleri ATCC 29453.</title>
        <authorList>
            <consortium name="The Broad Institute Genome Sequencing Platform"/>
            <consortium name="The Broad Institute Genome Sequencing Center for Infectious Disease"/>
            <person name="Earl A."/>
            <person name="Ward D."/>
            <person name="Feldgarden M."/>
            <person name="Gevers D."/>
            <person name="Izard J."/>
            <person name="Baranova O.V."/>
            <person name="Blanton J.M."/>
            <person name="Tanner A.C."/>
            <person name="Dewhirst F."/>
            <person name="Young S.K."/>
            <person name="Zeng Q."/>
            <person name="Gargeya S."/>
            <person name="Fitzgerald M."/>
            <person name="Haas B."/>
            <person name="Abouelleil A."/>
            <person name="Alvarado L."/>
            <person name="Arachchi H.M."/>
            <person name="Berlin A."/>
            <person name="Brown A."/>
            <person name="Chapman S.B."/>
            <person name="Chen Z."/>
            <person name="Dunbar C."/>
            <person name="Freedman E."/>
            <person name="Gearin G."/>
            <person name="Goldberg J."/>
            <person name="Griggs A."/>
            <person name="Gujja S."/>
            <person name="Heiman D."/>
            <person name="Howarth C."/>
            <person name="Larson L."/>
            <person name="Lui A."/>
            <person name="MacDonald P.J.P."/>
            <person name="Montmayeur A."/>
            <person name="Murphy C."/>
            <person name="Neiman D."/>
            <person name="Pearson M."/>
            <person name="Priest M."/>
            <person name="Roberts A."/>
            <person name="Saif S."/>
            <person name="Shea T."/>
            <person name="Shenoy N."/>
            <person name="Sisk P."/>
            <person name="Stolte C."/>
            <person name="Sykes S."/>
            <person name="Wortman J."/>
            <person name="Nusbaum C."/>
            <person name="Birren B."/>
        </authorList>
    </citation>
    <scope>NUCLEOTIDE SEQUENCE [LARGE SCALE GENOMIC DNA]</scope>
    <source>
        <strain evidence="2 3">ATCC 29453</strain>
    </source>
</reference>
<keyword evidence="3" id="KW-1185">Reference proteome</keyword>
<evidence type="ECO:0000313" key="2">
    <source>
        <dbReference type="EMBL" id="EFG32082.1"/>
    </source>
</evidence>
<accession>V9HN05</accession>
<gene>
    <name evidence="2" type="ORF">HMPREF9021_00488</name>
</gene>
<comment type="caution">
    <text evidence="2">The sequence shown here is derived from an EMBL/GenBank/DDBJ whole genome shotgun (WGS) entry which is preliminary data.</text>
</comment>
<dbReference type="PANTHER" id="PTHR38446:SF1">
    <property type="entry name" value="BLL0914 PROTEIN"/>
    <property type="match status" value="1"/>
</dbReference>
<dbReference type="KEGG" id="smur:BWP33_00155"/>
<dbReference type="RefSeq" id="WP_002642702.1">
    <property type="nucleotide sequence ID" value="NZ_CP019448.1"/>
</dbReference>
<dbReference type="Proteomes" id="UP000017813">
    <property type="component" value="Unassembled WGS sequence"/>
</dbReference>
<evidence type="ECO:0008006" key="4">
    <source>
        <dbReference type="Google" id="ProtNLM"/>
    </source>
</evidence>
<proteinExistence type="predicted"/>
<name>V9HN05_9NEIS</name>
<protein>
    <recommendedName>
        <fullName evidence="4">DUF1304 domain-containing protein</fullName>
    </recommendedName>
</protein>
<feature type="transmembrane region" description="Helical" evidence="1">
    <location>
        <begin position="49"/>
        <end position="70"/>
    </location>
</feature>
<feature type="transmembrane region" description="Helical" evidence="1">
    <location>
        <begin position="7"/>
        <end position="29"/>
    </location>
</feature>
<keyword evidence="1" id="KW-1133">Transmembrane helix</keyword>
<keyword evidence="1" id="KW-0812">Transmembrane</keyword>
<evidence type="ECO:0000313" key="3">
    <source>
        <dbReference type="Proteomes" id="UP000017813"/>
    </source>
</evidence>
<dbReference type="eggNOG" id="COG3759">
    <property type="taxonomic scope" value="Bacteria"/>
</dbReference>
<feature type="transmembrane region" description="Helical" evidence="1">
    <location>
        <begin position="106"/>
        <end position="123"/>
    </location>
</feature>
<dbReference type="EMBL" id="ADCY02000051">
    <property type="protein sequence ID" value="EFG32082.1"/>
    <property type="molecule type" value="Genomic_DNA"/>
</dbReference>
<dbReference type="AlphaFoldDB" id="V9HN05"/>
<feature type="transmembrane region" description="Helical" evidence="1">
    <location>
        <begin position="82"/>
        <end position="100"/>
    </location>
</feature>
<dbReference type="HOGENOM" id="CLU_129819_1_0_4"/>
<dbReference type="InterPro" id="IPR009732">
    <property type="entry name" value="DUF1304"/>
</dbReference>
<organism evidence="2 3">
    <name type="scientific">Simonsiella muelleri ATCC 29453</name>
    <dbReference type="NCBI Taxonomy" id="641147"/>
    <lineage>
        <taxon>Bacteria</taxon>
        <taxon>Pseudomonadati</taxon>
        <taxon>Pseudomonadota</taxon>
        <taxon>Betaproteobacteria</taxon>
        <taxon>Neisseriales</taxon>
        <taxon>Neisseriaceae</taxon>
        <taxon>Simonsiella</taxon>
    </lineage>
</organism>
<keyword evidence="1" id="KW-0472">Membrane</keyword>
<dbReference type="Pfam" id="PF06993">
    <property type="entry name" value="DUF1304"/>
    <property type="match status" value="1"/>
</dbReference>
<reference evidence="2 3" key="1">
    <citation type="submission" date="2010-03" db="EMBL/GenBank/DDBJ databases">
        <authorList>
            <consortium name="The Broad Institute Genome Sequencing Platform"/>
            <person name="Ward D."/>
            <person name="Earl A."/>
            <person name="Feldgarden M."/>
            <person name="Gevers D."/>
            <person name="Young S."/>
            <person name="Zeng Q."/>
            <person name="Koehrsen M."/>
            <person name="Alvarado L."/>
            <person name="Berlin A.M."/>
            <person name="Borenstein D."/>
            <person name="Chapman S.B."/>
            <person name="Chen Z."/>
            <person name="Engels R."/>
            <person name="Freedman E."/>
            <person name="Gellesch M."/>
            <person name="Goldberg J."/>
            <person name="Griggs A."/>
            <person name="Gujja S."/>
            <person name="Heilman E.R."/>
            <person name="Heiman D.I."/>
            <person name="Hepburn T.A."/>
            <person name="Howarth C."/>
            <person name="Jen D."/>
            <person name="Larson L."/>
            <person name="Mehta T."/>
            <person name="Park D."/>
            <person name="Pearson M."/>
            <person name="Richards J."/>
            <person name="Roberts A."/>
            <person name="Saif S."/>
            <person name="Shea T.D."/>
            <person name="Shenoy N."/>
            <person name="Sisk P."/>
            <person name="Stolte C."/>
            <person name="Sykes S.N."/>
            <person name="Walk T."/>
            <person name="White J."/>
            <person name="Yandava C."/>
            <person name="Izard J."/>
            <person name="Baranova O.V."/>
            <person name="Blanton J.M."/>
            <person name="Tanner A.C."/>
            <person name="Dewhirst F."/>
            <person name="Haas B."/>
            <person name="Nusbaum C."/>
            <person name="Birren B."/>
        </authorList>
    </citation>
    <scope>NUCLEOTIDE SEQUENCE [LARGE SCALE GENOMIC DNA]</scope>
    <source>
        <strain evidence="2 3">ATCC 29453</strain>
    </source>
</reference>
<evidence type="ECO:0000256" key="1">
    <source>
        <dbReference type="SAM" id="Phobius"/>
    </source>
</evidence>
<dbReference type="PANTHER" id="PTHR38446">
    <property type="entry name" value="BLL0914 PROTEIN"/>
    <property type="match status" value="1"/>
</dbReference>